<gene>
    <name evidence="2" type="ORF">g.50298</name>
</gene>
<proteinExistence type="predicted"/>
<dbReference type="EMBL" id="GGMR01008851">
    <property type="protein sequence ID" value="MBY21470.1"/>
    <property type="molecule type" value="Transcribed_RNA"/>
</dbReference>
<feature type="domain" description="DUF4806" evidence="1">
    <location>
        <begin position="91"/>
        <end position="160"/>
    </location>
</feature>
<sequence length="202" mass="23091">MFTPSSSVHKPLNRNCTTPNTILNISDSNDTLKKILSVVLKIKYDVENLTHNQNRMNNILNDVILTNDRSVLSLGDSVTTINDDNDYSLMLPLHNEDELSDFENKLLNKSFRLNVVNGLKRLMKNTLTSTIRQILRTIFDDELLQNFSYVGQKKKKIFSTLASCAIIFEAIRTMKLFHDVPNSNIETPIKIYIAGAAFRKRK</sequence>
<dbReference type="Pfam" id="PF16064">
    <property type="entry name" value="DUF4806"/>
    <property type="match status" value="1"/>
</dbReference>
<dbReference type="PANTHER" id="PTHR34153">
    <property type="entry name" value="SI:CH211-262H13.3-RELATED-RELATED"/>
    <property type="match status" value="1"/>
</dbReference>
<evidence type="ECO:0000313" key="2">
    <source>
        <dbReference type="EMBL" id="MBY21470.1"/>
    </source>
</evidence>
<accession>A0A2S2NWB3</accession>
<evidence type="ECO:0000259" key="1">
    <source>
        <dbReference type="Pfam" id="PF16064"/>
    </source>
</evidence>
<protein>
    <recommendedName>
        <fullName evidence="1">DUF4806 domain-containing protein</fullName>
    </recommendedName>
</protein>
<dbReference type="InterPro" id="IPR032071">
    <property type="entry name" value="DUF4806"/>
</dbReference>
<name>A0A2S2NWB3_SCHGA</name>
<organism evidence="2">
    <name type="scientific">Schizaphis graminum</name>
    <name type="common">Green bug aphid</name>
    <dbReference type="NCBI Taxonomy" id="13262"/>
    <lineage>
        <taxon>Eukaryota</taxon>
        <taxon>Metazoa</taxon>
        <taxon>Ecdysozoa</taxon>
        <taxon>Arthropoda</taxon>
        <taxon>Hexapoda</taxon>
        <taxon>Insecta</taxon>
        <taxon>Pterygota</taxon>
        <taxon>Neoptera</taxon>
        <taxon>Paraneoptera</taxon>
        <taxon>Hemiptera</taxon>
        <taxon>Sternorrhyncha</taxon>
        <taxon>Aphidomorpha</taxon>
        <taxon>Aphidoidea</taxon>
        <taxon>Aphididae</taxon>
        <taxon>Aphidini</taxon>
        <taxon>Schizaphis</taxon>
    </lineage>
</organism>
<dbReference type="PANTHER" id="PTHR34153:SF2">
    <property type="entry name" value="SI:CH211-262H13.3-RELATED"/>
    <property type="match status" value="1"/>
</dbReference>
<dbReference type="AlphaFoldDB" id="A0A2S2NWB3"/>
<reference evidence="2" key="1">
    <citation type="submission" date="2018-04" db="EMBL/GenBank/DDBJ databases">
        <title>Transcriptome of Schizaphis graminum biotype I.</title>
        <authorList>
            <person name="Scully E.D."/>
            <person name="Geib S.M."/>
            <person name="Palmer N.A."/>
            <person name="Koch K."/>
            <person name="Bradshaw J."/>
            <person name="Heng-Moss T."/>
            <person name="Sarath G."/>
        </authorList>
    </citation>
    <scope>NUCLEOTIDE SEQUENCE</scope>
</reference>